<dbReference type="AlphaFoldDB" id="A0A9Q6ELS7"/>
<gene>
    <name evidence="1" type="ORF">VF08_10530</name>
</gene>
<dbReference type="EMBL" id="LAHD01000023">
    <property type="protein sequence ID" value="PHK04654.1"/>
    <property type="molecule type" value="Genomic_DNA"/>
</dbReference>
<name>A0A9Q6ELS7_NOSLI</name>
<protein>
    <submittedName>
        <fullName evidence="1">Uncharacterized protein</fullName>
    </submittedName>
</protein>
<comment type="caution">
    <text evidence="1">The sequence shown here is derived from an EMBL/GenBank/DDBJ whole genome shotgun (WGS) entry which is preliminary data.</text>
</comment>
<dbReference type="Proteomes" id="UP000222310">
    <property type="component" value="Unassembled WGS sequence"/>
</dbReference>
<reference evidence="1 2" key="1">
    <citation type="submission" date="2015-02" db="EMBL/GenBank/DDBJ databases">
        <title>Nostoc linckia genome annotation.</title>
        <authorList>
            <person name="Zhou Z."/>
        </authorList>
    </citation>
    <scope>NUCLEOTIDE SEQUENCE [LARGE SCALE GENOMIC DNA]</scope>
    <source>
        <strain evidence="2">z8</strain>
    </source>
</reference>
<proteinExistence type="predicted"/>
<accession>A0A9Q6ELS7</accession>
<evidence type="ECO:0000313" key="2">
    <source>
        <dbReference type="Proteomes" id="UP000222310"/>
    </source>
</evidence>
<evidence type="ECO:0000313" key="1">
    <source>
        <dbReference type="EMBL" id="PHK04654.1"/>
    </source>
</evidence>
<organism evidence="1 2">
    <name type="scientific">Nostoc linckia z8</name>
    <dbReference type="NCBI Taxonomy" id="1628746"/>
    <lineage>
        <taxon>Bacteria</taxon>
        <taxon>Bacillati</taxon>
        <taxon>Cyanobacteriota</taxon>
        <taxon>Cyanophyceae</taxon>
        <taxon>Nostocales</taxon>
        <taxon>Nostocaceae</taxon>
        <taxon>Nostoc</taxon>
    </lineage>
</organism>
<sequence length="71" mass="7762">MPRSSNIGTKLLRDFQFKKHSIPAGRSANVGALQRKAEVRSRSVSKTGQKALMLGVTIKTLVLGLEPRSDK</sequence>